<organism evidence="3 4">
    <name type="scientific">Araneus ventricosus</name>
    <name type="common">Orbweaver spider</name>
    <name type="synonym">Epeira ventricosa</name>
    <dbReference type="NCBI Taxonomy" id="182803"/>
    <lineage>
        <taxon>Eukaryota</taxon>
        <taxon>Metazoa</taxon>
        <taxon>Ecdysozoa</taxon>
        <taxon>Arthropoda</taxon>
        <taxon>Chelicerata</taxon>
        <taxon>Arachnida</taxon>
        <taxon>Araneae</taxon>
        <taxon>Araneomorphae</taxon>
        <taxon>Entelegynae</taxon>
        <taxon>Araneoidea</taxon>
        <taxon>Araneidae</taxon>
        <taxon>Araneus</taxon>
    </lineage>
</organism>
<gene>
    <name evidence="3" type="ORF">AVEN_157671_1</name>
    <name evidence="2" type="ORF">AVEN_267050_1</name>
</gene>
<evidence type="ECO:0000256" key="1">
    <source>
        <dbReference type="SAM" id="MobiDB-lite"/>
    </source>
</evidence>
<dbReference type="Proteomes" id="UP000499080">
    <property type="component" value="Unassembled WGS sequence"/>
</dbReference>
<evidence type="ECO:0000313" key="4">
    <source>
        <dbReference type="Proteomes" id="UP000499080"/>
    </source>
</evidence>
<evidence type="ECO:0000313" key="2">
    <source>
        <dbReference type="EMBL" id="GBN95891.1"/>
    </source>
</evidence>
<dbReference type="EMBL" id="BGPR01026312">
    <property type="protein sequence ID" value="GBN95909.1"/>
    <property type="molecule type" value="Genomic_DNA"/>
</dbReference>
<sequence>MNGKVLKDGIVQLINNDRDDELVEYPMLVYGVESNKKGKKRLPHSCESLTLKGRLQHRRSNATGVYSRDLNSAPPKSNDMNE</sequence>
<dbReference type="EMBL" id="BGPR01026299">
    <property type="protein sequence ID" value="GBN95891.1"/>
    <property type="molecule type" value="Genomic_DNA"/>
</dbReference>
<evidence type="ECO:0000313" key="3">
    <source>
        <dbReference type="EMBL" id="GBN95909.1"/>
    </source>
</evidence>
<keyword evidence="4" id="KW-1185">Reference proteome</keyword>
<protein>
    <submittedName>
        <fullName evidence="3">Uncharacterized protein</fullName>
    </submittedName>
</protein>
<proteinExistence type="predicted"/>
<accession>A0A4Y2T926</accession>
<comment type="caution">
    <text evidence="3">The sequence shown here is derived from an EMBL/GenBank/DDBJ whole genome shotgun (WGS) entry which is preliminary data.</text>
</comment>
<feature type="region of interest" description="Disordered" evidence="1">
    <location>
        <begin position="55"/>
        <end position="82"/>
    </location>
</feature>
<name>A0A4Y2T926_ARAVE</name>
<reference evidence="3 4" key="1">
    <citation type="journal article" date="2019" name="Sci. Rep.">
        <title>Orb-weaving spider Araneus ventricosus genome elucidates the spidroin gene catalogue.</title>
        <authorList>
            <person name="Kono N."/>
            <person name="Nakamura H."/>
            <person name="Ohtoshi R."/>
            <person name="Moran D.A.P."/>
            <person name="Shinohara A."/>
            <person name="Yoshida Y."/>
            <person name="Fujiwara M."/>
            <person name="Mori M."/>
            <person name="Tomita M."/>
            <person name="Arakawa K."/>
        </authorList>
    </citation>
    <scope>NUCLEOTIDE SEQUENCE [LARGE SCALE GENOMIC DNA]</scope>
</reference>
<dbReference type="AlphaFoldDB" id="A0A4Y2T926"/>